<proteinExistence type="predicted"/>
<gene>
    <name evidence="3" type="ORF">CYLTODRAFT_397944</name>
</gene>
<reference evidence="3 4" key="1">
    <citation type="journal article" date="2015" name="Fungal Genet. Biol.">
        <title>Evolution of novel wood decay mechanisms in Agaricales revealed by the genome sequences of Fistulina hepatica and Cylindrobasidium torrendii.</title>
        <authorList>
            <person name="Floudas D."/>
            <person name="Held B.W."/>
            <person name="Riley R."/>
            <person name="Nagy L.G."/>
            <person name="Koehler G."/>
            <person name="Ransdell A.S."/>
            <person name="Younus H."/>
            <person name="Chow J."/>
            <person name="Chiniquy J."/>
            <person name="Lipzen A."/>
            <person name="Tritt A."/>
            <person name="Sun H."/>
            <person name="Haridas S."/>
            <person name="LaButti K."/>
            <person name="Ohm R.A."/>
            <person name="Kues U."/>
            <person name="Blanchette R.A."/>
            <person name="Grigoriev I.V."/>
            <person name="Minto R.E."/>
            <person name="Hibbett D.S."/>
        </authorList>
    </citation>
    <scope>NUCLEOTIDE SEQUENCE [LARGE SCALE GENOMIC DNA]</scope>
    <source>
        <strain evidence="3 4">FP15055 ss-10</strain>
    </source>
</reference>
<accession>A0A0D7B9P0</accession>
<dbReference type="Pfam" id="PF01593">
    <property type="entry name" value="Amino_oxidase"/>
    <property type="match status" value="1"/>
</dbReference>
<dbReference type="Gene3D" id="3.50.50.60">
    <property type="entry name" value="FAD/NAD(P)-binding domain"/>
    <property type="match status" value="2"/>
</dbReference>
<keyword evidence="1" id="KW-1133">Transmembrane helix</keyword>
<keyword evidence="1" id="KW-0472">Membrane</keyword>
<dbReference type="Proteomes" id="UP000054007">
    <property type="component" value="Unassembled WGS sequence"/>
</dbReference>
<evidence type="ECO:0000313" key="4">
    <source>
        <dbReference type="Proteomes" id="UP000054007"/>
    </source>
</evidence>
<protein>
    <submittedName>
        <fullName evidence="3">FAD/NAD-binding domain-containing protein</fullName>
    </submittedName>
</protein>
<evidence type="ECO:0000259" key="2">
    <source>
        <dbReference type="Pfam" id="PF01593"/>
    </source>
</evidence>
<dbReference type="Gene3D" id="1.10.3110.10">
    <property type="entry name" value="protoporphyrinogen ix oxidase, domain 3"/>
    <property type="match status" value="1"/>
</dbReference>
<keyword evidence="1" id="KW-0812">Transmembrane</keyword>
<feature type="domain" description="Amine oxidase" evidence="2">
    <location>
        <begin position="10"/>
        <end position="287"/>
    </location>
</feature>
<keyword evidence="4" id="KW-1185">Reference proteome</keyword>
<dbReference type="OrthoDB" id="5977668at2759"/>
<dbReference type="STRING" id="1314674.A0A0D7B9P0"/>
<organism evidence="3 4">
    <name type="scientific">Cylindrobasidium torrendii FP15055 ss-10</name>
    <dbReference type="NCBI Taxonomy" id="1314674"/>
    <lineage>
        <taxon>Eukaryota</taxon>
        <taxon>Fungi</taxon>
        <taxon>Dikarya</taxon>
        <taxon>Basidiomycota</taxon>
        <taxon>Agaricomycotina</taxon>
        <taxon>Agaricomycetes</taxon>
        <taxon>Agaricomycetidae</taxon>
        <taxon>Agaricales</taxon>
        <taxon>Marasmiineae</taxon>
        <taxon>Physalacriaceae</taxon>
        <taxon>Cylindrobasidium</taxon>
    </lineage>
</organism>
<sequence length="526" mass="59044">MRVAVVGSGVSGLAATWALNEHSDHEVHLFEADDRPGGHANTVPFSVVQNGEKKTVNVDSGFIVFNPCTYPNFLRFLRLDSDTSAGILPTEMTFAITRDRGKFEWAGDTPITLFCQPKRLLDVNMWRMLYDILRFNANGQRLVASWAADSQAWEDCDYSIGEYLHANGYSDSFKDNYLIPMTAAIWSTSPDKCSLGFPARTLIQFLHNHHLLQLTGKPKWLTFADGSHTYVRHVLRKLSPKRLHLSTPVNTVRTDDNGVILETANGEEERFDRVIFACHSNTARDILKRGNISNEEAEILGLFKWNANEAVLHSDPKLMPKSHMAWCCWNYLTQSVYDGNGKRKANNDQVSLTYGMNALQHIPESTYGPVLVTLNPPFEPDWATVRGRWRYEHPVLDQQAMFAQNEMKRIQDKRGLLWAGAYLNFGFHEDGWTSGLVAALKIGGVKLPFELEFAPGSVWEKEAHAGKGKAQKKNPKKRPSASVFSAALVFDALELSGIAEVIGKFITLYLGFLLWLLSVVGINLNL</sequence>
<name>A0A0D7B9P0_9AGAR</name>
<dbReference type="InterPro" id="IPR002937">
    <property type="entry name" value="Amino_oxidase"/>
</dbReference>
<dbReference type="InterPro" id="IPR036188">
    <property type="entry name" value="FAD/NAD-bd_sf"/>
</dbReference>
<dbReference type="PANTHER" id="PTHR42923">
    <property type="entry name" value="PROTOPORPHYRINOGEN OXIDASE"/>
    <property type="match status" value="1"/>
</dbReference>
<dbReference type="Gene3D" id="3.90.660.20">
    <property type="entry name" value="Protoporphyrinogen oxidase, mitochondrial, domain 2"/>
    <property type="match status" value="1"/>
</dbReference>
<feature type="transmembrane region" description="Helical" evidence="1">
    <location>
        <begin position="505"/>
        <end position="524"/>
    </location>
</feature>
<dbReference type="GO" id="GO:0016491">
    <property type="term" value="F:oxidoreductase activity"/>
    <property type="evidence" value="ECO:0007669"/>
    <property type="project" value="InterPro"/>
</dbReference>
<dbReference type="EMBL" id="KN880539">
    <property type="protein sequence ID" value="KIY66960.1"/>
    <property type="molecule type" value="Genomic_DNA"/>
</dbReference>
<dbReference type="PANTHER" id="PTHR42923:SF17">
    <property type="entry name" value="AMINE OXIDASE DOMAIN-CONTAINING PROTEIN"/>
    <property type="match status" value="1"/>
</dbReference>
<dbReference type="InterPro" id="IPR050464">
    <property type="entry name" value="Zeta_carotene_desat/Oxidored"/>
</dbReference>
<evidence type="ECO:0000313" key="3">
    <source>
        <dbReference type="EMBL" id="KIY66960.1"/>
    </source>
</evidence>
<dbReference type="SUPFAM" id="SSF51905">
    <property type="entry name" value="FAD/NAD(P)-binding domain"/>
    <property type="match status" value="1"/>
</dbReference>
<dbReference type="AlphaFoldDB" id="A0A0D7B9P0"/>
<evidence type="ECO:0000256" key="1">
    <source>
        <dbReference type="SAM" id="Phobius"/>
    </source>
</evidence>